<evidence type="ECO:0000313" key="3">
    <source>
        <dbReference type="EMBL" id="MET3650463.1"/>
    </source>
</evidence>
<dbReference type="EMBL" id="JBEPMU010000001">
    <property type="protein sequence ID" value="MET3650463.1"/>
    <property type="molecule type" value="Genomic_DNA"/>
</dbReference>
<organism evidence="3 4">
    <name type="scientific">Dyella japonica</name>
    <dbReference type="NCBI Taxonomy" id="231455"/>
    <lineage>
        <taxon>Bacteria</taxon>
        <taxon>Pseudomonadati</taxon>
        <taxon>Pseudomonadota</taxon>
        <taxon>Gammaproteobacteria</taxon>
        <taxon>Lysobacterales</taxon>
        <taxon>Rhodanobacteraceae</taxon>
        <taxon>Dyella</taxon>
    </lineage>
</organism>
<feature type="chain" id="PRO_5045060042" description="DUF4440 domain-containing protein" evidence="1">
    <location>
        <begin position="22"/>
        <end position="244"/>
    </location>
</feature>
<accession>A0ABV2JRP2</accession>
<dbReference type="RefSeq" id="WP_354011962.1">
    <property type="nucleotide sequence ID" value="NZ_JBEPMU010000001.1"/>
</dbReference>
<keyword evidence="1" id="KW-0732">Signal</keyword>
<protein>
    <recommendedName>
        <fullName evidence="2">DUF4440 domain-containing protein</fullName>
    </recommendedName>
</protein>
<feature type="signal peptide" evidence="1">
    <location>
        <begin position="1"/>
        <end position="21"/>
    </location>
</feature>
<dbReference type="SUPFAM" id="SSF54427">
    <property type="entry name" value="NTF2-like"/>
    <property type="match status" value="1"/>
</dbReference>
<dbReference type="Pfam" id="PF14534">
    <property type="entry name" value="DUF4440"/>
    <property type="match status" value="1"/>
</dbReference>
<dbReference type="InterPro" id="IPR027843">
    <property type="entry name" value="DUF4440"/>
</dbReference>
<evidence type="ECO:0000256" key="1">
    <source>
        <dbReference type="SAM" id="SignalP"/>
    </source>
</evidence>
<dbReference type="InterPro" id="IPR032710">
    <property type="entry name" value="NTF2-like_dom_sf"/>
</dbReference>
<comment type="caution">
    <text evidence="3">The sequence shown here is derived from an EMBL/GenBank/DDBJ whole genome shotgun (WGS) entry which is preliminary data.</text>
</comment>
<feature type="domain" description="DUF4440" evidence="2">
    <location>
        <begin position="34"/>
        <end position="139"/>
    </location>
</feature>
<keyword evidence="4" id="KW-1185">Reference proteome</keyword>
<name>A0ABV2JRP2_9GAMM</name>
<dbReference type="Gene3D" id="3.10.450.50">
    <property type="match status" value="1"/>
</dbReference>
<dbReference type="Proteomes" id="UP001549184">
    <property type="component" value="Unassembled WGS sequence"/>
</dbReference>
<proteinExistence type="predicted"/>
<evidence type="ECO:0000313" key="4">
    <source>
        <dbReference type="Proteomes" id="UP001549184"/>
    </source>
</evidence>
<evidence type="ECO:0000259" key="2">
    <source>
        <dbReference type="Pfam" id="PF14534"/>
    </source>
</evidence>
<reference evidence="3 4" key="1">
    <citation type="submission" date="2024-06" db="EMBL/GenBank/DDBJ databases">
        <title>Sorghum-associated microbial communities from plants grown in Nebraska, USA.</title>
        <authorList>
            <person name="Schachtman D."/>
        </authorList>
    </citation>
    <scope>NUCLEOTIDE SEQUENCE [LARGE SCALE GENOMIC DNA]</scope>
    <source>
        <strain evidence="3 4">1073</strain>
    </source>
</reference>
<gene>
    <name evidence="3" type="ORF">ABIC75_000165</name>
</gene>
<sequence>MFKRSIMSGLFAAVAMLPLHAAEAPAALRDELVQTTQKLMDALPTGDKAIWETSVTDDAVIIDEFGRVAGKAETIASLHPFPVGITGSMEMRDPHAWIHGDSALLSVEQYERETYFGQSFVVRYRALLTFVKQAGQWKVAGFEDVTIPTAPPKIDVPGLVLGDYAGTYRFAPTRAWTVSVDHGVLGYVTHAGGPVNTLQPVAKDVFMGTDDERNLLVFQRDGRGKIIALIERRKFNDLRLGKEG</sequence>